<evidence type="ECO:0000256" key="2">
    <source>
        <dbReference type="ARBA" id="ARBA00022679"/>
    </source>
</evidence>
<feature type="region of interest" description="Disordered" evidence="4">
    <location>
        <begin position="544"/>
        <end position="564"/>
    </location>
</feature>
<dbReference type="Gene3D" id="2.170.270.10">
    <property type="entry name" value="SET domain"/>
    <property type="match status" value="1"/>
</dbReference>
<evidence type="ECO:0000259" key="6">
    <source>
        <dbReference type="PROSITE" id="PS50280"/>
    </source>
</evidence>
<gene>
    <name evidence="7" type="ORF">SMN809_LOCUS7598</name>
</gene>
<accession>A0A8S2LW84</accession>
<dbReference type="SUPFAM" id="SSF82199">
    <property type="entry name" value="SET domain"/>
    <property type="match status" value="1"/>
</dbReference>
<dbReference type="PANTHER" id="PTHR46402:SF2">
    <property type="entry name" value="HISTONE-LYSINE N-TRIMETHYLTRANSFERASE SMYD5"/>
    <property type="match status" value="1"/>
</dbReference>
<evidence type="ECO:0008006" key="9">
    <source>
        <dbReference type="Google" id="ProtNLM"/>
    </source>
</evidence>
<keyword evidence="2" id="KW-0808">Transferase</keyword>
<dbReference type="PANTHER" id="PTHR46402">
    <property type="entry name" value="SET AND MYND DOMAIN-CONTAINING PROTEIN 5"/>
    <property type="match status" value="1"/>
</dbReference>
<dbReference type="PROSITE" id="PS50086">
    <property type="entry name" value="TBC_RABGAP"/>
    <property type="match status" value="1"/>
</dbReference>
<dbReference type="InterPro" id="IPR035969">
    <property type="entry name" value="Rab-GAP_TBC_sf"/>
</dbReference>
<organism evidence="7 8">
    <name type="scientific">Rotaria magnacalcarata</name>
    <dbReference type="NCBI Taxonomy" id="392030"/>
    <lineage>
        <taxon>Eukaryota</taxon>
        <taxon>Metazoa</taxon>
        <taxon>Spiralia</taxon>
        <taxon>Gnathifera</taxon>
        <taxon>Rotifera</taxon>
        <taxon>Eurotatoria</taxon>
        <taxon>Bdelloidea</taxon>
        <taxon>Philodinida</taxon>
        <taxon>Philodinidae</taxon>
        <taxon>Rotaria</taxon>
    </lineage>
</organism>
<evidence type="ECO:0000313" key="8">
    <source>
        <dbReference type="Proteomes" id="UP000676336"/>
    </source>
</evidence>
<name>A0A8S2LW84_9BILA</name>
<dbReference type="Gene3D" id="1.10.472.80">
    <property type="entry name" value="Ypt/Rab-GAP domain of gyp1p, domain 3"/>
    <property type="match status" value="1"/>
</dbReference>
<dbReference type="Proteomes" id="UP000676336">
    <property type="component" value="Unassembled WGS sequence"/>
</dbReference>
<dbReference type="Pfam" id="PF00566">
    <property type="entry name" value="RabGAP-TBC"/>
    <property type="match status" value="1"/>
</dbReference>
<dbReference type="Pfam" id="PF00856">
    <property type="entry name" value="SET"/>
    <property type="match status" value="1"/>
</dbReference>
<feature type="domain" description="Rab-GAP TBC" evidence="5">
    <location>
        <begin position="1"/>
        <end position="122"/>
    </location>
</feature>
<dbReference type="AlphaFoldDB" id="A0A8S2LW84"/>
<evidence type="ECO:0000256" key="1">
    <source>
        <dbReference type="ARBA" id="ARBA00022603"/>
    </source>
</evidence>
<dbReference type="InterPro" id="IPR000195">
    <property type="entry name" value="Rab-GAP-TBC_dom"/>
</dbReference>
<dbReference type="GO" id="GO:0045814">
    <property type="term" value="P:negative regulation of gene expression, epigenetic"/>
    <property type="evidence" value="ECO:0007669"/>
    <property type="project" value="TreeGrafter"/>
</dbReference>
<evidence type="ECO:0000256" key="3">
    <source>
        <dbReference type="ARBA" id="ARBA00022691"/>
    </source>
</evidence>
<evidence type="ECO:0000259" key="5">
    <source>
        <dbReference type="PROSITE" id="PS50086"/>
    </source>
</evidence>
<reference evidence="7" key="1">
    <citation type="submission" date="2021-02" db="EMBL/GenBank/DDBJ databases">
        <authorList>
            <person name="Nowell W R."/>
        </authorList>
    </citation>
    <scope>NUCLEOTIDE SEQUENCE</scope>
</reference>
<evidence type="ECO:0000256" key="4">
    <source>
        <dbReference type="SAM" id="MobiDB-lite"/>
    </source>
</evidence>
<dbReference type="InterPro" id="IPR001214">
    <property type="entry name" value="SET_dom"/>
</dbReference>
<feature type="compositionally biased region" description="Acidic residues" evidence="4">
    <location>
        <begin position="547"/>
        <end position="564"/>
    </location>
</feature>
<dbReference type="GO" id="GO:0042799">
    <property type="term" value="F:histone H4K20 methyltransferase activity"/>
    <property type="evidence" value="ECO:0007669"/>
    <property type="project" value="TreeGrafter"/>
</dbReference>
<comment type="caution">
    <text evidence="7">The sequence shown here is derived from an EMBL/GenBank/DDBJ whole genome shotgun (WGS) entry which is preliminary data.</text>
</comment>
<keyword evidence="1" id="KW-0489">Methyltransferase</keyword>
<dbReference type="FunFam" id="1.10.472.80:FF:000009">
    <property type="entry name" value="TBC1 domain family member 13"/>
    <property type="match status" value="1"/>
</dbReference>
<sequence length="564" mass="66012">MFFVPINSIDVNILSDLFQRLNLKCLFLEHAEADAFYCFTNLMIHIRDNFMKIYDHSEFGILVRMQRFLMLLKKTDANIHYLFEKQKLKPEFYAFRWLTLLLSQEFRLPDVVRIWDSLFADQERNFEFLLYVCCGMIALQKDRLLNGSESQNIKLLQNYPQDIDVYQILEKAVELKRLYGRQIVARKIYQSGELIFEEQPLVSAQFEWNKLYKYSACECCLYPLESCEQNVRRLCQDSSIVILHPECDPNRNMPQRIVRCSKCNEMYCSTTCYQQAMNNYHFTLCQSNENQEKDQLIRHITDLWRSVHPPPETTSISLVLKIMAMLKQTDNRLALLQELQKFSQGVQSENQQFYHKLLRKEFETQVEQLRHALEQFNEQYMQLAEFKWFLTSNGFRQLLALLGRNQQGVGTSSLALWVKNCEALSEPQQATAAAAAPATSEVSQFIDAIYTKIDDVSGEFIDCEGSGLFKLQSCLNHSCDANAEIQYLHNNSTLSVVTTRLISNNEEITINYLSECDRNRSRHSRQKLLQENYLFLCQCNRCTSESAEPDETSEEESENDMEED</sequence>
<proteinExistence type="predicted"/>
<dbReference type="EMBL" id="CAJOBI010002231">
    <property type="protein sequence ID" value="CAF3919661.1"/>
    <property type="molecule type" value="Genomic_DNA"/>
</dbReference>
<dbReference type="InterPro" id="IPR046341">
    <property type="entry name" value="SET_dom_sf"/>
</dbReference>
<dbReference type="PROSITE" id="PS50280">
    <property type="entry name" value="SET"/>
    <property type="match status" value="1"/>
</dbReference>
<protein>
    <recommendedName>
        <fullName evidence="9">SET and MYND domain-containing protein 5</fullName>
    </recommendedName>
</protein>
<feature type="domain" description="SET" evidence="6">
    <location>
        <begin position="161"/>
        <end position="513"/>
    </location>
</feature>
<keyword evidence="3" id="KW-0949">S-adenosyl-L-methionine</keyword>
<dbReference type="GO" id="GO:0032259">
    <property type="term" value="P:methylation"/>
    <property type="evidence" value="ECO:0007669"/>
    <property type="project" value="UniProtKB-KW"/>
</dbReference>
<dbReference type="SUPFAM" id="SSF47923">
    <property type="entry name" value="Ypt/Rab-GAP domain of gyp1p"/>
    <property type="match status" value="1"/>
</dbReference>
<evidence type="ECO:0000313" key="7">
    <source>
        <dbReference type="EMBL" id="CAF3919661.1"/>
    </source>
</evidence>